<comment type="caution">
    <text evidence="2">The sequence shown here is derived from an EMBL/GenBank/DDBJ whole genome shotgun (WGS) entry which is preliminary data.</text>
</comment>
<dbReference type="Gene3D" id="3.60.40.10">
    <property type="entry name" value="PPM-type phosphatase domain"/>
    <property type="match status" value="1"/>
</dbReference>
<dbReference type="Pfam" id="PF07228">
    <property type="entry name" value="SpoIIE"/>
    <property type="match status" value="1"/>
</dbReference>
<proteinExistence type="predicted"/>
<name>A0A645HLV6_9ZZZZ</name>
<dbReference type="InterPro" id="IPR036457">
    <property type="entry name" value="PPM-type-like_dom_sf"/>
</dbReference>
<organism evidence="2">
    <name type="scientific">bioreactor metagenome</name>
    <dbReference type="NCBI Taxonomy" id="1076179"/>
    <lineage>
        <taxon>unclassified sequences</taxon>
        <taxon>metagenomes</taxon>
        <taxon>ecological metagenomes</taxon>
    </lineage>
</organism>
<evidence type="ECO:0000259" key="1">
    <source>
        <dbReference type="Pfam" id="PF07228"/>
    </source>
</evidence>
<gene>
    <name evidence="2" type="ORF">SDC9_187044</name>
</gene>
<sequence>MKEILHRNKQNRITDDGLDIGICYIEKNEKLVFAGAKVPLYIRQGSQVHVLKGGSRSIGYQRSSNTLTFNNHIWEIQPNDQFYLTTDGYIDQNGGAKDLPFSRKRFISAIIDQPDLGLAMQKDAFESIFNQYRGNELQRDDITLLGFCFK</sequence>
<evidence type="ECO:0000313" key="2">
    <source>
        <dbReference type="EMBL" id="MPN39516.1"/>
    </source>
</evidence>
<dbReference type="InterPro" id="IPR001932">
    <property type="entry name" value="PPM-type_phosphatase-like_dom"/>
</dbReference>
<dbReference type="AlphaFoldDB" id="A0A645HLV6"/>
<reference evidence="2" key="1">
    <citation type="submission" date="2019-08" db="EMBL/GenBank/DDBJ databases">
        <authorList>
            <person name="Kucharzyk K."/>
            <person name="Murdoch R.W."/>
            <person name="Higgins S."/>
            <person name="Loffler F."/>
        </authorList>
    </citation>
    <scope>NUCLEOTIDE SEQUENCE</scope>
</reference>
<protein>
    <recommendedName>
        <fullName evidence="1">PPM-type phosphatase domain-containing protein</fullName>
    </recommendedName>
</protein>
<accession>A0A645HLV6</accession>
<feature type="domain" description="PPM-type phosphatase" evidence="1">
    <location>
        <begin position="31"/>
        <end position="148"/>
    </location>
</feature>
<dbReference type="EMBL" id="VSSQ01095376">
    <property type="protein sequence ID" value="MPN39516.1"/>
    <property type="molecule type" value="Genomic_DNA"/>
</dbReference>